<feature type="domain" description="Response regulatory" evidence="3">
    <location>
        <begin position="21"/>
        <end position="139"/>
    </location>
</feature>
<dbReference type="RefSeq" id="WP_191762248.1">
    <property type="nucleotide sequence ID" value="NZ_VJXY01000093.1"/>
</dbReference>
<dbReference type="Pfam" id="PF00072">
    <property type="entry name" value="Response_reg"/>
    <property type="match status" value="1"/>
</dbReference>
<reference evidence="4" key="1">
    <citation type="submission" date="2019-07" db="EMBL/GenBank/DDBJ databases">
        <title>Toxilogical consequences of a new and cryptic species of cyanobacteria (Komarekiella delphini-convector) recovered from the epidermis of a bottlenose dolphin and 1500 ft. in the air.</title>
        <authorList>
            <person name="Brown A.O."/>
            <person name="Dvorak P."/>
            <person name="Villanueva C.D."/>
            <person name="Foss A.J."/>
            <person name="Garvey A.D."/>
            <person name="Gibson Q.A."/>
            <person name="Johansen J.R."/>
            <person name="Casamatta D.A."/>
        </authorList>
    </citation>
    <scope>NUCLEOTIDE SEQUENCE</scope>
    <source>
        <strain evidence="4">SJRDD-AB1</strain>
    </source>
</reference>
<protein>
    <submittedName>
        <fullName evidence="4">Response regulator</fullName>
    </submittedName>
</protein>
<dbReference type="InterPro" id="IPR001789">
    <property type="entry name" value="Sig_transdc_resp-reg_receiver"/>
</dbReference>
<dbReference type="SUPFAM" id="SSF52172">
    <property type="entry name" value="CheY-like"/>
    <property type="match status" value="1"/>
</dbReference>
<dbReference type="PROSITE" id="PS50110">
    <property type="entry name" value="RESPONSE_REGULATORY"/>
    <property type="match status" value="1"/>
</dbReference>
<name>A0AA40T4T4_9NOST</name>
<dbReference type="GO" id="GO:0000160">
    <property type="term" value="P:phosphorelay signal transduction system"/>
    <property type="evidence" value="ECO:0007669"/>
    <property type="project" value="InterPro"/>
</dbReference>
<dbReference type="AlphaFoldDB" id="A0AA40T4T4"/>
<sequence length="166" mass="18704">MSDHYCDPCPEFDINIFKGLTILVADDTQDNVFLTRYILKSYGIQVISASNASSAFALIKHESVDLLISDIDLPDESGYSLIHRVRSLMPLQTRDIPAIALSEKTHKQAHQQALTSGFQTYIQKPSNPLSIHKYKRLLIIEIAKLLCRSNRNSSSLFSDYSCLLTK</sequence>
<dbReference type="Proteomes" id="UP001165986">
    <property type="component" value="Unassembled WGS sequence"/>
</dbReference>
<feature type="modified residue" description="4-aspartylphosphate" evidence="2">
    <location>
        <position position="70"/>
    </location>
</feature>
<dbReference type="Gene3D" id="3.40.50.2300">
    <property type="match status" value="1"/>
</dbReference>
<keyword evidence="1 2" id="KW-0597">Phosphoprotein</keyword>
<dbReference type="PANTHER" id="PTHR44591:SF3">
    <property type="entry name" value="RESPONSE REGULATORY DOMAIN-CONTAINING PROTEIN"/>
    <property type="match status" value="1"/>
</dbReference>
<evidence type="ECO:0000313" key="4">
    <source>
        <dbReference type="EMBL" id="MBD6620929.1"/>
    </source>
</evidence>
<dbReference type="InterPro" id="IPR011006">
    <property type="entry name" value="CheY-like_superfamily"/>
</dbReference>
<gene>
    <name evidence="4" type="ORF">FNW02_35685</name>
</gene>
<organism evidence="4 5">
    <name type="scientific">Komarekiella delphini-convector SJRDD-AB1</name>
    <dbReference type="NCBI Taxonomy" id="2593771"/>
    <lineage>
        <taxon>Bacteria</taxon>
        <taxon>Bacillati</taxon>
        <taxon>Cyanobacteriota</taxon>
        <taxon>Cyanophyceae</taxon>
        <taxon>Nostocales</taxon>
        <taxon>Nostocaceae</taxon>
        <taxon>Komarekiella</taxon>
        <taxon>Komarekiella delphini-convector</taxon>
    </lineage>
</organism>
<comment type="caution">
    <text evidence="4">The sequence shown here is derived from an EMBL/GenBank/DDBJ whole genome shotgun (WGS) entry which is preliminary data.</text>
</comment>
<dbReference type="SMART" id="SM00448">
    <property type="entry name" value="REC"/>
    <property type="match status" value="1"/>
</dbReference>
<evidence type="ECO:0000256" key="2">
    <source>
        <dbReference type="PROSITE-ProRule" id="PRU00169"/>
    </source>
</evidence>
<dbReference type="InterPro" id="IPR050595">
    <property type="entry name" value="Bact_response_regulator"/>
</dbReference>
<evidence type="ECO:0000259" key="3">
    <source>
        <dbReference type="PROSITE" id="PS50110"/>
    </source>
</evidence>
<proteinExistence type="predicted"/>
<dbReference type="EMBL" id="VJXY01000093">
    <property type="protein sequence ID" value="MBD6620929.1"/>
    <property type="molecule type" value="Genomic_DNA"/>
</dbReference>
<accession>A0AA40T4T4</accession>
<evidence type="ECO:0000256" key="1">
    <source>
        <dbReference type="ARBA" id="ARBA00022553"/>
    </source>
</evidence>
<dbReference type="PANTHER" id="PTHR44591">
    <property type="entry name" value="STRESS RESPONSE REGULATOR PROTEIN 1"/>
    <property type="match status" value="1"/>
</dbReference>
<keyword evidence="5" id="KW-1185">Reference proteome</keyword>
<evidence type="ECO:0000313" key="5">
    <source>
        <dbReference type="Proteomes" id="UP001165986"/>
    </source>
</evidence>